<dbReference type="Pfam" id="PF12642">
    <property type="entry name" value="TpcC"/>
    <property type="match status" value="1"/>
</dbReference>
<name>A0A6I4XWT5_ENTGA</name>
<feature type="non-terminal residue" evidence="1">
    <location>
        <position position="133"/>
    </location>
</feature>
<organism evidence="1 2">
    <name type="scientific">Enterococcus gallinarum</name>
    <dbReference type="NCBI Taxonomy" id="1353"/>
    <lineage>
        <taxon>Bacteria</taxon>
        <taxon>Bacillati</taxon>
        <taxon>Bacillota</taxon>
        <taxon>Bacilli</taxon>
        <taxon>Lactobacillales</taxon>
        <taxon>Enterococcaceae</taxon>
        <taxon>Enterococcus</taxon>
    </lineage>
</organism>
<proteinExistence type="predicted"/>
<evidence type="ECO:0000313" key="2">
    <source>
        <dbReference type="Proteomes" id="UP000439965"/>
    </source>
</evidence>
<dbReference type="Proteomes" id="UP000439965">
    <property type="component" value="Unassembled WGS sequence"/>
</dbReference>
<dbReference type="EMBL" id="WVTI01000442">
    <property type="protein sequence ID" value="MXS28040.1"/>
    <property type="molecule type" value="Genomic_DNA"/>
</dbReference>
<accession>A0A6I4XWT5</accession>
<sequence>MQKQVNREEIIESVNKGVAASDQLKYDGMKLVDRLFTVSSKLEGKEYWEAQITPYLAAGLRAEDLGLDKTNDDRVARNVRFIRLETVDYKESLYSLYYDVRFTEGKEWRQVQVILPVSYAENELKLLDRPTLM</sequence>
<gene>
    <name evidence="1" type="ORF">GTI89_18525</name>
</gene>
<comment type="caution">
    <text evidence="1">The sequence shown here is derived from an EMBL/GenBank/DDBJ whole genome shotgun (WGS) entry which is preliminary data.</text>
</comment>
<evidence type="ECO:0000313" key="1">
    <source>
        <dbReference type="EMBL" id="MXS28040.1"/>
    </source>
</evidence>
<reference evidence="1 2" key="1">
    <citation type="submission" date="2019-04" db="EMBL/GenBank/DDBJ databases">
        <title>Step-wise assembly of the neonatal virome modulated by breast feeding.</title>
        <authorList>
            <person name="Liang G."/>
            <person name="Bushman F."/>
        </authorList>
    </citation>
    <scope>NUCLEOTIDE SEQUENCE [LARGE SCALE GENOMIC DNA]</scope>
    <source>
        <strain evidence="1 2">E3404</strain>
    </source>
</reference>
<dbReference type="InterPro" id="IPR024735">
    <property type="entry name" value="TcpC"/>
</dbReference>
<protein>
    <submittedName>
        <fullName evidence="1">Conjugal transfer protein</fullName>
    </submittedName>
</protein>
<dbReference type="RefSeq" id="WP_160806499.1">
    <property type="nucleotide sequence ID" value="NZ_WVTI01000442.1"/>
</dbReference>
<dbReference type="AlphaFoldDB" id="A0A6I4XWT5"/>